<dbReference type="GO" id="GO:0006310">
    <property type="term" value="P:DNA recombination"/>
    <property type="evidence" value="ECO:0007669"/>
    <property type="project" value="UniProtKB-KW"/>
</dbReference>
<reference evidence="8 9" key="1">
    <citation type="submission" date="2019-08" db="EMBL/GenBank/DDBJ databases">
        <authorList>
            <person name="Peeters C."/>
        </authorList>
    </citation>
    <scope>NUCLEOTIDE SEQUENCE [LARGE SCALE GENOMIC DNA]</scope>
    <source>
        <strain evidence="8 9">LMG 31107</strain>
    </source>
</reference>
<dbReference type="InterPro" id="IPR013762">
    <property type="entry name" value="Integrase-like_cat_sf"/>
</dbReference>
<evidence type="ECO:0000256" key="4">
    <source>
        <dbReference type="ARBA" id="ARBA00023172"/>
    </source>
</evidence>
<evidence type="ECO:0000259" key="7">
    <source>
        <dbReference type="PROSITE" id="PS51900"/>
    </source>
</evidence>
<accession>A0A5E4WB66</accession>
<dbReference type="EMBL" id="CABPRY010000007">
    <property type="protein sequence ID" value="VVE20345.1"/>
    <property type="molecule type" value="Genomic_DNA"/>
</dbReference>
<gene>
    <name evidence="8" type="ORF">PCE31107_03111</name>
</gene>
<dbReference type="Gene3D" id="1.10.443.10">
    <property type="entry name" value="Intergrase catalytic core"/>
    <property type="match status" value="1"/>
</dbReference>
<dbReference type="GO" id="GO:0003677">
    <property type="term" value="F:DNA binding"/>
    <property type="evidence" value="ECO:0007669"/>
    <property type="project" value="UniProtKB-UniRule"/>
</dbReference>
<dbReference type="PANTHER" id="PTHR30349:SF41">
    <property type="entry name" value="INTEGRASE_RECOMBINASE PROTEIN MJ0367-RELATED"/>
    <property type="match status" value="1"/>
</dbReference>
<dbReference type="PANTHER" id="PTHR30349">
    <property type="entry name" value="PHAGE INTEGRASE-RELATED"/>
    <property type="match status" value="1"/>
</dbReference>
<evidence type="ECO:0000256" key="5">
    <source>
        <dbReference type="PROSITE-ProRule" id="PRU01248"/>
    </source>
</evidence>
<dbReference type="InterPro" id="IPR050090">
    <property type="entry name" value="Tyrosine_recombinase_XerCD"/>
</dbReference>
<dbReference type="Proteomes" id="UP000396788">
    <property type="component" value="Unassembled WGS sequence"/>
</dbReference>
<dbReference type="InterPro" id="IPR044068">
    <property type="entry name" value="CB"/>
</dbReference>
<name>A0A5E4WB66_9BURK</name>
<organism evidence="8 9">
    <name type="scientific">Pandoraea cepalis</name>
    <dbReference type="NCBI Taxonomy" id="2508294"/>
    <lineage>
        <taxon>Bacteria</taxon>
        <taxon>Pseudomonadati</taxon>
        <taxon>Pseudomonadota</taxon>
        <taxon>Betaproteobacteria</taxon>
        <taxon>Burkholderiales</taxon>
        <taxon>Burkholderiaceae</taxon>
        <taxon>Pandoraea</taxon>
    </lineage>
</organism>
<evidence type="ECO:0000256" key="2">
    <source>
        <dbReference type="ARBA" id="ARBA00022908"/>
    </source>
</evidence>
<protein>
    <submittedName>
        <fullName evidence="8">Integrase</fullName>
    </submittedName>
</protein>
<dbReference type="InterPro" id="IPR011010">
    <property type="entry name" value="DNA_brk_join_enz"/>
</dbReference>
<keyword evidence="3 5" id="KW-0238">DNA-binding</keyword>
<keyword evidence="2" id="KW-0229">DNA integration</keyword>
<dbReference type="Pfam" id="PF00589">
    <property type="entry name" value="Phage_integrase"/>
    <property type="match status" value="1"/>
</dbReference>
<comment type="similarity">
    <text evidence="1">Belongs to the 'phage' integrase family.</text>
</comment>
<keyword evidence="4" id="KW-0233">DNA recombination</keyword>
<dbReference type="InterPro" id="IPR010998">
    <property type="entry name" value="Integrase_recombinase_N"/>
</dbReference>
<feature type="domain" description="Tyr recombinase" evidence="6">
    <location>
        <begin position="184"/>
        <end position="359"/>
    </location>
</feature>
<dbReference type="InterPro" id="IPR002104">
    <property type="entry name" value="Integrase_catalytic"/>
</dbReference>
<evidence type="ECO:0000313" key="9">
    <source>
        <dbReference type="Proteomes" id="UP000396788"/>
    </source>
</evidence>
<evidence type="ECO:0000259" key="6">
    <source>
        <dbReference type="PROSITE" id="PS51898"/>
    </source>
</evidence>
<dbReference type="AlphaFoldDB" id="A0A5E4WB66"/>
<dbReference type="SUPFAM" id="SSF56349">
    <property type="entry name" value="DNA breaking-rejoining enzymes"/>
    <property type="match status" value="1"/>
</dbReference>
<dbReference type="Gene3D" id="1.10.150.130">
    <property type="match status" value="1"/>
</dbReference>
<dbReference type="PROSITE" id="PS51900">
    <property type="entry name" value="CB"/>
    <property type="match status" value="1"/>
</dbReference>
<dbReference type="PROSITE" id="PS51898">
    <property type="entry name" value="TYR_RECOMBINASE"/>
    <property type="match status" value="1"/>
</dbReference>
<feature type="domain" description="Core-binding (CB)" evidence="7">
    <location>
        <begin position="67"/>
        <end position="164"/>
    </location>
</feature>
<proteinExistence type="inferred from homology"/>
<dbReference type="GO" id="GO:0015074">
    <property type="term" value="P:DNA integration"/>
    <property type="evidence" value="ECO:0007669"/>
    <property type="project" value="UniProtKB-KW"/>
</dbReference>
<sequence length="359" mass="40737">MGRKPTKNLNLPPGMRARVQRSGKCYYYFDTGGKPRREIPLGSDFVAAVQKWAELETAPPEKVAPLITFRHAAQRYMREVLPLKAPQTQRGNLRELDRLFQFFDDPPAPLAEIKPLNIRQYLTWRVDESKRMAIAKGQALPVAGGQTRANRELALFSHIFNKAREWGMTDHANPCAGVSKYREKGRDVYIEDGMYDAVWSAADEALRDAMDLAYLTGQRPADALRFDEKNIRDGMLCIQQGKTGKRLRISIQGKLAEVLERIRTRRRLQPVTTSALIFDASGRRLTQRGLRGRFDAAREAAGISKEVFQFRDLRAKAGTDKAEATGDIRKAQKQLGHRSLAMTEHYVRDRLGDKVEPTK</sequence>
<evidence type="ECO:0000256" key="1">
    <source>
        <dbReference type="ARBA" id="ARBA00008857"/>
    </source>
</evidence>
<evidence type="ECO:0000313" key="8">
    <source>
        <dbReference type="EMBL" id="VVE20345.1"/>
    </source>
</evidence>
<evidence type="ECO:0000256" key="3">
    <source>
        <dbReference type="ARBA" id="ARBA00023125"/>
    </source>
</evidence>